<dbReference type="Proteomes" id="UP001501343">
    <property type="component" value="Unassembled WGS sequence"/>
</dbReference>
<dbReference type="InterPro" id="IPR029058">
    <property type="entry name" value="AB_hydrolase_fold"/>
</dbReference>
<gene>
    <name evidence="2" type="ORF">GCM10009775_28640</name>
</gene>
<keyword evidence="2" id="KW-0378">Hydrolase</keyword>
<evidence type="ECO:0000313" key="2">
    <source>
        <dbReference type="EMBL" id="GAA1935009.1"/>
    </source>
</evidence>
<dbReference type="EMBL" id="BAAAOF010000005">
    <property type="protein sequence ID" value="GAA1935009.1"/>
    <property type="molecule type" value="Genomic_DNA"/>
</dbReference>
<sequence>MDIDVAVEGSGTPALVLHGAYSTRDEVMPVLGPLLTARGMRGVYPDLPGMGESTDSSARSSDEVLDGLDAVIAAHIGDDPFVVIGHSFGGHLARGVAARHPDRVIGLALVSPLVDDFEPAPERVVEDDGRVDDLDEAVRDDFTGYFVVRNARTREAFENAVRPALGRYDGDVVEAIMTASTLTPDPGDVPFPRPVVVLLGRDDAFIGWKAQLRLMDAYPRATVVLADGAGHALLHERPALVRTALEDWLDRVSA</sequence>
<dbReference type="PANTHER" id="PTHR43798">
    <property type="entry name" value="MONOACYLGLYCEROL LIPASE"/>
    <property type="match status" value="1"/>
</dbReference>
<dbReference type="RefSeq" id="WP_248147251.1">
    <property type="nucleotide sequence ID" value="NZ_BAAAOF010000005.1"/>
</dbReference>
<feature type="domain" description="AB hydrolase-1" evidence="1">
    <location>
        <begin position="15"/>
        <end position="241"/>
    </location>
</feature>
<dbReference type="Gene3D" id="3.40.50.1820">
    <property type="entry name" value="alpha/beta hydrolase"/>
    <property type="match status" value="1"/>
</dbReference>
<reference evidence="3" key="1">
    <citation type="journal article" date="2019" name="Int. J. Syst. Evol. Microbiol.">
        <title>The Global Catalogue of Microorganisms (GCM) 10K type strain sequencing project: providing services to taxonomists for standard genome sequencing and annotation.</title>
        <authorList>
            <consortium name="The Broad Institute Genomics Platform"/>
            <consortium name="The Broad Institute Genome Sequencing Center for Infectious Disease"/>
            <person name="Wu L."/>
            <person name="Ma J."/>
        </authorList>
    </citation>
    <scope>NUCLEOTIDE SEQUENCE [LARGE SCALE GENOMIC DNA]</scope>
    <source>
        <strain evidence="3">JCM 14900</strain>
    </source>
</reference>
<organism evidence="2 3">
    <name type="scientific">Microbacterium aoyamense</name>
    <dbReference type="NCBI Taxonomy" id="344166"/>
    <lineage>
        <taxon>Bacteria</taxon>
        <taxon>Bacillati</taxon>
        <taxon>Actinomycetota</taxon>
        <taxon>Actinomycetes</taxon>
        <taxon>Micrococcales</taxon>
        <taxon>Microbacteriaceae</taxon>
        <taxon>Microbacterium</taxon>
    </lineage>
</organism>
<dbReference type="Pfam" id="PF12697">
    <property type="entry name" value="Abhydrolase_6"/>
    <property type="match status" value="1"/>
</dbReference>
<evidence type="ECO:0000259" key="1">
    <source>
        <dbReference type="Pfam" id="PF12697"/>
    </source>
</evidence>
<dbReference type="SUPFAM" id="SSF53474">
    <property type="entry name" value="alpha/beta-Hydrolases"/>
    <property type="match status" value="1"/>
</dbReference>
<dbReference type="PANTHER" id="PTHR43798:SF6">
    <property type="entry name" value="HYDROLASE, PUTATIVE (AFU_ORTHOLOGUE AFUA_4G13070)-RELATED"/>
    <property type="match status" value="1"/>
</dbReference>
<proteinExistence type="predicted"/>
<keyword evidence="3" id="KW-1185">Reference proteome</keyword>
<accession>A0ABP5B9H9</accession>
<dbReference type="PRINTS" id="PR00111">
    <property type="entry name" value="ABHYDROLASE"/>
</dbReference>
<protein>
    <submittedName>
        <fullName evidence="2">Alpha/beta hydrolase</fullName>
    </submittedName>
</protein>
<comment type="caution">
    <text evidence="2">The sequence shown here is derived from an EMBL/GenBank/DDBJ whole genome shotgun (WGS) entry which is preliminary data.</text>
</comment>
<name>A0ABP5B9H9_9MICO</name>
<dbReference type="GO" id="GO:0016787">
    <property type="term" value="F:hydrolase activity"/>
    <property type="evidence" value="ECO:0007669"/>
    <property type="project" value="UniProtKB-KW"/>
</dbReference>
<dbReference type="InterPro" id="IPR000073">
    <property type="entry name" value="AB_hydrolase_1"/>
</dbReference>
<dbReference type="InterPro" id="IPR050266">
    <property type="entry name" value="AB_hydrolase_sf"/>
</dbReference>
<evidence type="ECO:0000313" key="3">
    <source>
        <dbReference type="Proteomes" id="UP001501343"/>
    </source>
</evidence>